<evidence type="ECO:0000256" key="1">
    <source>
        <dbReference type="ARBA" id="ARBA00006018"/>
    </source>
</evidence>
<dbReference type="NCBIfam" id="TIGR00074">
    <property type="entry name" value="hypC_hupF"/>
    <property type="match status" value="1"/>
</dbReference>
<dbReference type="Proteomes" id="UP000516320">
    <property type="component" value="Chromosome"/>
</dbReference>
<sequence>MTSLGGDNMCLGVPGQVQALSNPGSGNLAGPLGVAEVDVAGQRRSVSLAYTPEVSVGDWVLISHGFIMDIISEEDAQEILDTISHHQLLRPELLPTGKERLQDVSRRSGTDYKN</sequence>
<dbReference type="GO" id="GO:0051604">
    <property type="term" value="P:protein maturation"/>
    <property type="evidence" value="ECO:0007669"/>
    <property type="project" value="TreeGrafter"/>
</dbReference>
<dbReference type="AlphaFoldDB" id="A0A7H0SR62"/>
<dbReference type="PANTHER" id="PTHR35177">
    <property type="entry name" value="HYDROGENASE MATURATION FACTOR HYBG"/>
    <property type="match status" value="1"/>
</dbReference>
<dbReference type="InterPro" id="IPR001109">
    <property type="entry name" value="Hydrogenase_HupF/HypC"/>
</dbReference>
<keyword evidence="4" id="KW-1185">Reference proteome</keyword>
<dbReference type="GO" id="GO:0005506">
    <property type="term" value="F:iron ion binding"/>
    <property type="evidence" value="ECO:0007669"/>
    <property type="project" value="TreeGrafter"/>
</dbReference>
<dbReference type="KEGG" id="cpoy:GP475_10650"/>
<dbReference type="Pfam" id="PF01455">
    <property type="entry name" value="HupF_HypC"/>
    <property type="match status" value="1"/>
</dbReference>
<evidence type="ECO:0000313" key="3">
    <source>
        <dbReference type="EMBL" id="QNQ91037.1"/>
    </source>
</evidence>
<comment type="similarity">
    <text evidence="1">Belongs to the HupF/HypC family.</text>
</comment>
<protein>
    <submittedName>
        <fullName evidence="3">HypC/HybG/HupF family hydrogenase formation chaperone</fullName>
    </submittedName>
</protein>
<gene>
    <name evidence="3" type="primary">hypC</name>
    <name evidence="3" type="ORF">GP475_10650</name>
</gene>
<evidence type="ECO:0000256" key="2">
    <source>
        <dbReference type="SAM" id="MobiDB-lite"/>
    </source>
</evidence>
<dbReference type="SUPFAM" id="SSF159127">
    <property type="entry name" value="HupF/HypC-like"/>
    <property type="match status" value="1"/>
</dbReference>
<dbReference type="Gene3D" id="2.30.30.140">
    <property type="match status" value="1"/>
</dbReference>
<dbReference type="PANTHER" id="PTHR35177:SF2">
    <property type="entry name" value="HYDROGENASE MATURATION FACTOR HYBG"/>
    <property type="match status" value="1"/>
</dbReference>
<accession>A0A7H0SR62</accession>
<dbReference type="RefSeq" id="WP_187974347.1">
    <property type="nucleotide sequence ID" value="NZ_CP046884.1"/>
</dbReference>
<evidence type="ECO:0000313" key="4">
    <source>
        <dbReference type="Proteomes" id="UP000516320"/>
    </source>
</evidence>
<proteinExistence type="inferred from homology"/>
<dbReference type="EMBL" id="CP046884">
    <property type="protein sequence ID" value="QNQ91037.1"/>
    <property type="molecule type" value="Genomic_DNA"/>
</dbReference>
<feature type="region of interest" description="Disordered" evidence="2">
    <location>
        <begin position="94"/>
        <end position="114"/>
    </location>
</feature>
<reference evidence="3 4" key="1">
    <citation type="submission" date="2019-12" db="EMBL/GenBank/DDBJ databases">
        <title>Corynebacterium sp. nov., isolated from feces of the Anser Albifrons in China.</title>
        <authorList>
            <person name="Liu Q."/>
        </authorList>
    </citation>
    <scope>NUCLEOTIDE SEQUENCE [LARGE SCALE GENOMIC DNA]</scope>
    <source>
        <strain evidence="3 4">4H37-19</strain>
    </source>
</reference>
<feature type="compositionally biased region" description="Basic and acidic residues" evidence="2">
    <location>
        <begin position="97"/>
        <end position="114"/>
    </location>
</feature>
<organism evidence="3 4">
    <name type="scientific">Corynebacterium poyangense</name>
    <dbReference type="NCBI Taxonomy" id="2684405"/>
    <lineage>
        <taxon>Bacteria</taxon>
        <taxon>Bacillati</taxon>
        <taxon>Actinomycetota</taxon>
        <taxon>Actinomycetes</taxon>
        <taxon>Mycobacteriales</taxon>
        <taxon>Corynebacteriaceae</taxon>
        <taxon>Corynebacterium</taxon>
    </lineage>
</organism>
<name>A0A7H0SR62_9CORY</name>
<dbReference type="GO" id="GO:1902670">
    <property type="term" value="F:carbon dioxide binding"/>
    <property type="evidence" value="ECO:0007669"/>
    <property type="project" value="TreeGrafter"/>
</dbReference>
<dbReference type="PRINTS" id="PR00445">
    <property type="entry name" value="HUPFHYPC"/>
</dbReference>